<feature type="chain" id="PRO_5009326513" description="Single domain-containing protein" evidence="3">
    <location>
        <begin position="22"/>
        <end position="103"/>
    </location>
</feature>
<name>A0A1I8PDJ2_STOCA</name>
<dbReference type="KEGG" id="scac:106084124"/>
<reference evidence="5" key="1">
    <citation type="submission" date="2020-05" db="UniProtKB">
        <authorList>
            <consortium name="EnsemblMetazoa"/>
        </authorList>
    </citation>
    <scope>IDENTIFICATION</scope>
    <source>
        <strain evidence="5">USDA</strain>
    </source>
</reference>
<keyword evidence="3" id="KW-0732">Signal</keyword>
<sequence>MSHKQYIAILVLLAMVALATSQGFRSFGNKKHPTLDHHCYDEEHKLTIKVNDTIFPTGFEYQCFKMFCRDDYVLDVSYCPRGTPTCGKKPDFSKPFPECCSAC</sequence>
<comment type="subcellular location">
    <subcellularLocation>
        <location evidence="1">Secreted</location>
    </subcellularLocation>
</comment>
<dbReference type="VEuPathDB" id="VectorBase:SCAU007094"/>
<dbReference type="SMART" id="SM01318">
    <property type="entry name" value="SVWC"/>
    <property type="match status" value="1"/>
</dbReference>
<organism evidence="5 6">
    <name type="scientific">Stomoxys calcitrans</name>
    <name type="common">Stable fly</name>
    <name type="synonym">Conops calcitrans</name>
    <dbReference type="NCBI Taxonomy" id="35570"/>
    <lineage>
        <taxon>Eukaryota</taxon>
        <taxon>Metazoa</taxon>
        <taxon>Ecdysozoa</taxon>
        <taxon>Arthropoda</taxon>
        <taxon>Hexapoda</taxon>
        <taxon>Insecta</taxon>
        <taxon>Pterygota</taxon>
        <taxon>Neoptera</taxon>
        <taxon>Endopterygota</taxon>
        <taxon>Diptera</taxon>
        <taxon>Brachycera</taxon>
        <taxon>Muscomorpha</taxon>
        <taxon>Muscoidea</taxon>
        <taxon>Muscidae</taxon>
        <taxon>Stomoxys</taxon>
    </lineage>
</organism>
<feature type="domain" description="Single" evidence="4">
    <location>
        <begin position="39"/>
        <end position="103"/>
    </location>
</feature>
<feature type="signal peptide" evidence="3">
    <location>
        <begin position="1"/>
        <end position="21"/>
    </location>
</feature>
<keyword evidence="6" id="KW-1185">Reference proteome</keyword>
<dbReference type="Pfam" id="PF15430">
    <property type="entry name" value="SVWC"/>
    <property type="match status" value="1"/>
</dbReference>
<accession>A0A1I8PDJ2</accession>
<evidence type="ECO:0000259" key="4">
    <source>
        <dbReference type="SMART" id="SM01318"/>
    </source>
</evidence>
<evidence type="ECO:0000256" key="2">
    <source>
        <dbReference type="ARBA" id="ARBA00022525"/>
    </source>
</evidence>
<evidence type="ECO:0000256" key="1">
    <source>
        <dbReference type="ARBA" id="ARBA00004613"/>
    </source>
</evidence>
<dbReference type="Proteomes" id="UP000095300">
    <property type="component" value="Unassembled WGS sequence"/>
</dbReference>
<dbReference type="InterPro" id="IPR029277">
    <property type="entry name" value="SVWC_dom"/>
</dbReference>
<evidence type="ECO:0000256" key="3">
    <source>
        <dbReference type="SAM" id="SignalP"/>
    </source>
</evidence>
<keyword evidence="2" id="KW-0964">Secreted</keyword>
<evidence type="ECO:0000313" key="5">
    <source>
        <dbReference type="EnsemblMetazoa" id="SCAU007094-PA"/>
    </source>
</evidence>
<protein>
    <recommendedName>
        <fullName evidence="4">Single domain-containing protein</fullName>
    </recommendedName>
</protein>
<dbReference type="GO" id="GO:0005576">
    <property type="term" value="C:extracellular region"/>
    <property type="evidence" value="ECO:0007669"/>
    <property type="project" value="UniProtKB-SubCell"/>
</dbReference>
<evidence type="ECO:0000313" key="6">
    <source>
        <dbReference type="Proteomes" id="UP000095300"/>
    </source>
</evidence>
<gene>
    <name evidence="5" type="primary">106084124</name>
</gene>
<dbReference type="OrthoDB" id="7390288at2759"/>
<dbReference type="EnsemblMetazoa" id="SCAU007094-RA">
    <property type="protein sequence ID" value="SCAU007094-PA"/>
    <property type="gene ID" value="SCAU007094"/>
</dbReference>
<proteinExistence type="predicted"/>
<dbReference type="AlphaFoldDB" id="A0A1I8PDJ2"/>